<evidence type="ECO:0000256" key="1">
    <source>
        <dbReference type="SAM" id="MobiDB-lite"/>
    </source>
</evidence>
<dbReference type="AlphaFoldDB" id="A0A0N4XF67"/>
<keyword evidence="3" id="KW-1185">Reference proteome</keyword>
<proteinExistence type="predicted"/>
<accession>A0A0N4XF67</accession>
<feature type="compositionally biased region" description="Polar residues" evidence="1">
    <location>
        <begin position="367"/>
        <end position="378"/>
    </location>
</feature>
<dbReference type="WBParaSite" id="NBR_0000116901-mRNA-1">
    <property type="protein sequence ID" value="NBR_0000116901-mRNA-1"/>
    <property type="gene ID" value="NBR_0000116901"/>
</dbReference>
<feature type="region of interest" description="Disordered" evidence="1">
    <location>
        <begin position="344"/>
        <end position="422"/>
    </location>
</feature>
<gene>
    <name evidence="2" type="ORF">NBR_LOCUS1170</name>
</gene>
<evidence type="ECO:0000313" key="4">
    <source>
        <dbReference type="WBParaSite" id="NBR_0000116901-mRNA-1"/>
    </source>
</evidence>
<feature type="region of interest" description="Disordered" evidence="1">
    <location>
        <begin position="18"/>
        <end position="90"/>
    </location>
</feature>
<organism evidence="4">
    <name type="scientific">Nippostrongylus brasiliensis</name>
    <name type="common">Rat hookworm</name>
    <dbReference type="NCBI Taxonomy" id="27835"/>
    <lineage>
        <taxon>Eukaryota</taxon>
        <taxon>Metazoa</taxon>
        <taxon>Ecdysozoa</taxon>
        <taxon>Nematoda</taxon>
        <taxon>Chromadorea</taxon>
        <taxon>Rhabditida</taxon>
        <taxon>Rhabditina</taxon>
        <taxon>Rhabditomorpha</taxon>
        <taxon>Strongyloidea</taxon>
        <taxon>Heligmosomidae</taxon>
        <taxon>Nippostrongylus</taxon>
    </lineage>
</organism>
<name>A0A0N4XF67_NIPBR</name>
<evidence type="ECO:0000313" key="2">
    <source>
        <dbReference type="EMBL" id="VDL64461.1"/>
    </source>
</evidence>
<reference evidence="4" key="1">
    <citation type="submission" date="2017-02" db="UniProtKB">
        <authorList>
            <consortium name="WormBaseParasite"/>
        </authorList>
    </citation>
    <scope>IDENTIFICATION</scope>
</reference>
<dbReference type="EMBL" id="UYSL01000820">
    <property type="protein sequence ID" value="VDL64461.1"/>
    <property type="molecule type" value="Genomic_DNA"/>
</dbReference>
<dbReference type="STRING" id="27835.A0A0N4XF67"/>
<dbReference type="Proteomes" id="UP000271162">
    <property type="component" value="Unassembled WGS sequence"/>
</dbReference>
<protein>
    <submittedName>
        <fullName evidence="4">Rab-GAP TBC domain-containing protein</fullName>
    </submittedName>
</protein>
<feature type="compositionally biased region" description="Basic residues" evidence="1">
    <location>
        <begin position="352"/>
        <end position="366"/>
    </location>
</feature>
<sequence>MMTSPVIRRLLLRSVEADQPSLSSASSEDDHHDHSQQTSMCIDRNRSDIDQEQQTSKSLGRDQEQQTSQNRLRDIDQEQQTSLSIDRRHTDIDQYQQTSLSMDRIRADVDQAQQTSLSIDRARADIDQEQQTSISIDRKQVTDTDRSLQTSPVMERMKAPLIALSCGCSSSMLTIDEPVARSQQTSMEDLNRLGEARQVVQFITTGAGPDDEAEAYHPGTDWYQRGVANFHDARMTDSIETSTQYSPPMTRSVTTQNCKNLGVVPTRARSSSTSGLGASIYDDDRQEVIIQTDDSYLKIARRLDEYRSNRTQFLPVVAAAPLGSKDIEPFKRVLQTDRPSERRGFFVDSKALQRRRSLKPRRKMSHKISNSEAQTGPSMEQEDLETPGSNHHERSRSISPETPPQRRKILTRGASLPAGVARGKVGEFVAKHERGIPNPATGRDRPVRIVRQYAMVDKGN</sequence>
<evidence type="ECO:0000313" key="3">
    <source>
        <dbReference type="Proteomes" id="UP000271162"/>
    </source>
</evidence>
<reference evidence="2 3" key="2">
    <citation type="submission" date="2018-11" db="EMBL/GenBank/DDBJ databases">
        <authorList>
            <consortium name="Pathogen Informatics"/>
        </authorList>
    </citation>
    <scope>NUCLEOTIDE SEQUENCE [LARGE SCALE GENOMIC DNA]</scope>
</reference>